<name>A0AAW9QXW1_9CHRO</name>
<keyword evidence="3" id="KW-1185">Reference proteome</keyword>
<proteinExistence type="predicted"/>
<keyword evidence="2" id="KW-0540">Nuclease</keyword>
<comment type="caution">
    <text evidence="2">The sequence shown here is derived from an EMBL/GenBank/DDBJ whole genome shotgun (WGS) entry which is preliminary data.</text>
</comment>
<keyword evidence="2" id="KW-0255">Endonuclease</keyword>
<reference evidence="2 3" key="1">
    <citation type="submission" date="2024-01" db="EMBL/GenBank/DDBJ databases">
        <title>Genomic insights into the taxonomy and metabolism of the cyanobacterium Pannus brasiliensis CCIBt3594.</title>
        <authorList>
            <person name="Machado M."/>
            <person name="Botero N.B."/>
            <person name="Andreote A.P.D."/>
            <person name="Feitosa A.M.T."/>
            <person name="Popin R."/>
            <person name="Sivonen K."/>
            <person name="Fiore M.F."/>
        </authorList>
    </citation>
    <scope>NUCLEOTIDE SEQUENCE [LARGE SCALE GENOMIC DNA]</scope>
    <source>
        <strain evidence="2 3">CCIBt3594</strain>
    </source>
</reference>
<dbReference type="SUPFAM" id="SSF52980">
    <property type="entry name" value="Restriction endonuclease-like"/>
    <property type="match status" value="1"/>
</dbReference>
<dbReference type="CDD" id="cd06260">
    <property type="entry name" value="DUF820-like"/>
    <property type="match status" value="1"/>
</dbReference>
<dbReference type="Gene3D" id="3.90.1570.10">
    <property type="entry name" value="tt1808, chain A"/>
    <property type="match status" value="1"/>
</dbReference>
<accession>A0AAW9QXW1</accession>
<dbReference type="GO" id="GO:0004519">
    <property type="term" value="F:endonuclease activity"/>
    <property type="evidence" value="ECO:0007669"/>
    <property type="project" value="UniProtKB-KW"/>
</dbReference>
<feature type="domain" description="Putative restriction endonuclease" evidence="1">
    <location>
        <begin position="25"/>
        <end position="177"/>
    </location>
</feature>
<dbReference type="RefSeq" id="WP_332866627.1">
    <property type="nucleotide sequence ID" value="NZ_JBAFSM010000041.1"/>
</dbReference>
<dbReference type="InterPro" id="IPR011335">
    <property type="entry name" value="Restrct_endonuc-II-like"/>
</dbReference>
<sequence>MVTLQLKQVTIPAGGRVFLTGIGWREFEEILEELGESRSSRLAYYQGTLEIIMPLPEHEKVKVIIGNLLAILLDELSIDWEPYGSTTFKRQDMNAGIEPDDCFSIQNASRMIGKRRIDLAIDPPPDLAIEVDVTSKTQLSAYEALGVPEIWRYENNRLKISILRDGQYLDSPISPTFLDFPVLESIERFLAIAFSEGTSSALRDFRRWIRERKQD</sequence>
<dbReference type="PANTHER" id="PTHR47152:SF1">
    <property type="entry name" value="SLL1186 PROTEIN"/>
    <property type="match status" value="1"/>
</dbReference>
<gene>
    <name evidence="2" type="ORF">V0288_18620</name>
</gene>
<evidence type="ECO:0000313" key="3">
    <source>
        <dbReference type="Proteomes" id="UP001328733"/>
    </source>
</evidence>
<keyword evidence="2" id="KW-0378">Hydrolase</keyword>
<dbReference type="PANTHER" id="PTHR47152">
    <property type="entry name" value="SLR2084 PROTEIN-RELATED"/>
    <property type="match status" value="1"/>
</dbReference>
<dbReference type="InterPro" id="IPR012296">
    <property type="entry name" value="Nuclease_put_TT1808"/>
</dbReference>
<dbReference type="EMBL" id="JBAFSM010000041">
    <property type="protein sequence ID" value="MEG3439147.1"/>
    <property type="molecule type" value="Genomic_DNA"/>
</dbReference>
<dbReference type="InterPro" id="IPR008538">
    <property type="entry name" value="Uma2"/>
</dbReference>
<dbReference type="Pfam" id="PF05685">
    <property type="entry name" value="Uma2"/>
    <property type="match status" value="1"/>
</dbReference>
<evidence type="ECO:0000313" key="2">
    <source>
        <dbReference type="EMBL" id="MEG3439147.1"/>
    </source>
</evidence>
<dbReference type="AlphaFoldDB" id="A0AAW9QXW1"/>
<evidence type="ECO:0000259" key="1">
    <source>
        <dbReference type="Pfam" id="PF05685"/>
    </source>
</evidence>
<dbReference type="Proteomes" id="UP001328733">
    <property type="component" value="Unassembled WGS sequence"/>
</dbReference>
<protein>
    <submittedName>
        <fullName evidence="2">Uma2 family endonuclease</fullName>
    </submittedName>
</protein>
<organism evidence="2 3">
    <name type="scientific">Pannus brasiliensis CCIBt3594</name>
    <dbReference type="NCBI Taxonomy" id="1427578"/>
    <lineage>
        <taxon>Bacteria</taxon>
        <taxon>Bacillati</taxon>
        <taxon>Cyanobacteriota</taxon>
        <taxon>Cyanophyceae</taxon>
        <taxon>Oscillatoriophycideae</taxon>
        <taxon>Chroococcales</taxon>
        <taxon>Microcystaceae</taxon>
        <taxon>Pannus</taxon>
    </lineage>
</organism>